<gene>
    <name evidence="2" type="ORF">MFLAVUS_006680</name>
</gene>
<dbReference type="Proteomes" id="UP001473302">
    <property type="component" value="Unassembled WGS sequence"/>
</dbReference>
<proteinExistence type="predicted"/>
<evidence type="ECO:0000313" key="3">
    <source>
        <dbReference type="Proteomes" id="UP001473302"/>
    </source>
</evidence>
<evidence type="ECO:0000313" key="2">
    <source>
        <dbReference type="EMBL" id="GAA5813206.1"/>
    </source>
</evidence>
<protein>
    <submittedName>
        <fullName evidence="2">Uncharacterized protein</fullName>
    </submittedName>
</protein>
<feature type="compositionally biased region" description="Acidic residues" evidence="1">
    <location>
        <begin position="95"/>
        <end position="117"/>
    </location>
</feature>
<accession>A0ABP9Z273</accession>
<evidence type="ECO:0000256" key="1">
    <source>
        <dbReference type="SAM" id="MobiDB-lite"/>
    </source>
</evidence>
<dbReference type="EMBL" id="BAABUK010000016">
    <property type="protein sequence ID" value="GAA5813206.1"/>
    <property type="molecule type" value="Genomic_DNA"/>
</dbReference>
<feature type="region of interest" description="Disordered" evidence="1">
    <location>
        <begin position="60"/>
        <end position="117"/>
    </location>
</feature>
<feature type="compositionally biased region" description="Basic and acidic residues" evidence="1">
    <location>
        <begin position="62"/>
        <end position="73"/>
    </location>
</feature>
<keyword evidence="3" id="KW-1185">Reference proteome</keyword>
<name>A0ABP9Z273_9FUNG</name>
<comment type="caution">
    <text evidence="2">The sequence shown here is derived from an EMBL/GenBank/DDBJ whole genome shotgun (WGS) entry which is preliminary data.</text>
</comment>
<sequence>MKNLRNVRAIPANNPLKLSRKGQATFSSYTQGTTISVTLSNVSGELARHARNIKNKMKLAHKATDQISRHTEEANAEENDNSTEINGVAETFTEASDEVSDEDSDDNKDETSDDADIMSDGYNLSAAFRKFRQLMQTKAKQVGFYLDANLLELLYVE</sequence>
<reference evidence="2 3" key="1">
    <citation type="submission" date="2024-04" db="EMBL/GenBank/DDBJ databases">
        <title>genome sequences of Mucor flavus KT1a and Helicostylum pulchrum KT1b strains isolated from the surface of a dry-aged beef.</title>
        <authorList>
            <person name="Toyotome T."/>
            <person name="Hosono M."/>
            <person name="Torimaru M."/>
            <person name="Fukuda K."/>
            <person name="Mikami N."/>
        </authorList>
    </citation>
    <scope>NUCLEOTIDE SEQUENCE [LARGE SCALE GENOMIC DNA]</scope>
    <source>
        <strain evidence="2 3">KT1a</strain>
    </source>
</reference>
<organism evidence="2 3">
    <name type="scientific">Mucor flavus</name>
    <dbReference type="NCBI Taxonomy" id="439312"/>
    <lineage>
        <taxon>Eukaryota</taxon>
        <taxon>Fungi</taxon>
        <taxon>Fungi incertae sedis</taxon>
        <taxon>Mucoromycota</taxon>
        <taxon>Mucoromycotina</taxon>
        <taxon>Mucoromycetes</taxon>
        <taxon>Mucorales</taxon>
        <taxon>Mucorineae</taxon>
        <taxon>Mucoraceae</taxon>
        <taxon>Mucor</taxon>
    </lineage>
</organism>